<dbReference type="Pfam" id="PF00933">
    <property type="entry name" value="Glyco_hydro_3"/>
    <property type="match status" value="1"/>
</dbReference>
<dbReference type="Gene3D" id="3.20.20.80">
    <property type="entry name" value="Glycosidases"/>
    <property type="match status" value="1"/>
</dbReference>
<dbReference type="SUPFAM" id="SSF52279">
    <property type="entry name" value="Beta-D-glucan exohydrolase, C-terminal domain"/>
    <property type="match status" value="1"/>
</dbReference>
<dbReference type="InterPro" id="IPR007781">
    <property type="entry name" value="NAGLU"/>
</dbReference>
<dbReference type="InterPro" id="IPR024732">
    <property type="entry name" value="NAGLU_C"/>
</dbReference>
<protein>
    <submittedName>
        <fullName evidence="3">Putative exported hydrolase</fullName>
        <ecNumber evidence="3">3.2.1.21</ecNumber>
    </submittedName>
</protein>
<dbReference type="InterPro" id="IPR024733">
    <property type="entry name" value="NAGLU_tim-barrel"/>
</dbReference>
<proteinExistence type="predicted"/>
<accession>A0A449I125</accession>
<dbReference type="Gene3D" id="3.30.379.10">
    <property type="entry name" value="Chitobiase/beta-hexosaminidase domain 2-like"/>
    <property type="match status" value="1"/>
</dbReference>
<dbReference type="PANTHER" id="PTHR12872:SF1">
    <property type="entry name" value="ALPHA-N-ACETYLGLUCOSAMINIDASE"/>
    <property type="match status" value="1"/>
</dbReference>
<sequence length="1557" mass="175879">MKDTQHVNIPTKSRKMAAFLLLPLFYLPVISAQDLDGVRQLVHRCFPTLSRQIVFEQMPKADSIMDAFSLQTRNSMLYVSATSPSAAASGIYYYLREYCRTSISHNGDNLNIPKKLVEVPRKVTVNSQFSYRYALNYCTYSYSYPFYQWKDWERELDWMALHGINLMLAPLGMETIWEETLRTIGYTEKEIDAFIPGPAFTAWWLMGNLEGWGGVMSKTMRKQRVILQQHILSRMRELGIEPVIQGFYGMVPRSLAQKYPNAPIIKQGLWGSFERPSILLPNNELFEKMATAYYASLKRHYGENFKFLGGDLFHEGGNTEGVNVGLVAQKIQQNMLQHFSNATWLLQGWGNNPKQELLAGLDKSKTLVVNLAGEITATWEQTNEFFGTPWLWGSVNHFGGKTDMGGQLPVLINAPHRALAESKGLLKGIGILPEGIHSNPIVYDLGLKTAWGNPIPLDSLLRNYVCYRYGQWNEHIYRAWQKLSKSVYGEFKIKGEGTFESIFCARPDINIKNVSTWGPKQIQYNPQFLIDALVELRQAEKEMRQSETYRYDLVNLARQVVTNHARTVYEQSMHAFKAKEKTIFEQTKTVFLSLLQLQDKLLSTDKHFLLGNWLEQAKRYPVDPKDVPLTEMNARLLITIWGPYDSKTEVHDYANKEWSGLLSDFYLPRWQRFYQNLGRQIAGKTPKDIDYFAMERAWTEQTKAYATQPTDNYLACVDSVLSAVLPTYKNPFAKVEMRVDDLLGRMTLQEKIAQMRHIHFKHFNTNGQVDINKLSCSTARMSLGCVEAFPYSSEQYLKAMYQIQSYMRDSTRLGIPIIPVMEGLHGVVQDACTIFPQSIAQAATFNPQLVEEMGRHIAKEMNAIGAKQVLAPNLDLARELRWGRVEETYGEDPHLAGCMGEAYVRGIHSLRLIPTLKHFVAHGTPTAGLNLASVKGGRRELLDLYVKPFGYVIRKTAPLSVMNCYSSYDNEAVTSSAYYMTSLLRDSLRFKGYVYSDWGAIPMLQHFHHTAADAPEAARQAIKAGIDLEAGSNYYSHAEELVKQRKLSEADIDLAVRHILYAKFQSGLFDQSLPDTLQWQSQIHTSEAICTARFIAEESIVLLENKQCLPLNEAQLHNIAVIGPNADRVQFGDYSWSNDKKDGVTPLEGIRQLVGNQVKVNYAEGCDLYSQDETRIAEAVKLARKSDVVIVIVGTQSSLLARQSEPATSGEGYDLSDLRLPGVQEKLIQTVAQQGIPMIVVVVTGKPLVVGAFKEKCDALLIQWYGGEQSGAALADILFGKKNPSGKLPVSFPKSMGHLPAFYNYLPTDKGYYNQKGTLETPGRDYVFSDPYAEYPFGYGLSYSQFKYTDCDILQQQVSPQDTVRLLVKLTNMSAVQAKEVAQVYVRDLVSSVATPIKQLIAFQKVEMEPQESRIVTFELPVSEWALHDHNYQRMIESGGFEIQIGNSSQDILWRDTVVVGNIPSAAVPQAQSVQQPLGGSKKIKGTVRNIQAAVMQDVTITVQSTHVQTYTDKNGNYAIEVRLNDILVFEKKGYKPYSLRISPSAIYDIELVSDIE</sequence>
<dbReference type="SUPFAM" id="SSF51445">
    <property type="entry name" value="(Trans)glycosidases"/>
    <property type="match status" value="1"/>
</dbReference>
<dbReference type="Pfam" id="PF14310">
    <property type="entry name" value="Fn3-like"/>
    <property type="match status" value="1"/>
</dbReference>
<keyword evidence="1 3" id="KW-0378">Hydrolase</keyword>
<dbReference type="InterPro" id="IPR013783">
    <property type="entry name" value="Ig-like_fold"/>
</dbReference>
<dbReference type="InterPro" id="IPR026891">
    <property type="entry name" value="Fn3-like"/>
</dbReference>
<gene>
    <name evidence="3" type="primary">bglX_1</name>
    <name evidence="3" type="ORF">NCTC7812_00681</name>
</gene>
<dbReference type="InterPro" id="IPR024240">
    <property type="entry name" value="NAGLU_N"/>
</dbReference>
<dbReference type="InterPro" id="IPR008969">
    <property type="entry name" value="CarboxyPept-like_regulatory"/>
</dbReference>
<dbReference type="EMBL" id="CAACYH010000004">
    <property type="protein sequence ID" value="VFB13160.1"/>
    <property type="molecule type" value="Genomic_DNA"/>
</dbReference>
<reference evidence="3 4" key="1">
    <citation type="submission" date="2019-02" db="EMBL/GenBank/DDBJ databases">
        <authorList>
            <consortium name="Pathogen Informatics"/>
        </authorList>
    </citation>
    <scope>NUCLEOTIDE SEQUENCE [LARGE SCALE GENOMIC DNA]</scope>
    <source>
        <strain evidence="3 4">3012STDY7078512</strain>
    </source>
</reference>
<dbReference type="Gene3D" id="2.60.40.10">
    <property type="entry name" value="Immunoglobulins"/>
    <property type="match status" value="1"/>
</dbReference>
<dbReference type="InterPro" id="IPR017853">
    <property type="entry name" value="GH"/>
</dbReference>
<dbReference type="InterPro" id="IPR036962">
    <property type="entry name" value="Glyco_hydro_3_N_sf"/>
</dbReference>
<feature type="domain" description="Fibronectin type III-like" evidence="2">
    <location>
        <begin position="1380"/>
        <end position="1449"/>
    </location>
</feature>
<dbReference type="Pfam" id="PF12971">
    <property type="entry name" value="NAGLU_N"/>
    <property type="match status" value="1"/>
</dbReference>
<dbReference type="Pfam" id="PF05089">
    <property type="entry name" value="NAGLU"/>
    <property type="match status" value="1"/>
</dbReference>
<dbReference type="Pfam" id="PF12972">
    <property type="entry name" value="NAGLU_C"/>
    <property type="match status" value="1"/>
</dbReference>
<evidence type="ECO:0000313" key="4">
    <source>
        <dbReference type="Proteomes" id="UP000396835"/>
    </source>
</evidence>
<organism evidence="3 4">
    <name type="scientific">Prevotella heparinolytica</name>
    <dbReference type="NCBI Taxonomy" id="28113"/>
    <lineage>
        <taxon>Bacteria</taxon>
        <taxon>Pseudomonadati</taxon>
        <taxon>Bacteroidota</taxon>
        <taxon>Bacteroidia</taxon>
        <taxon>Bacteroidales</taxon>
        <taxon>Bacteroidaceae</taxon>
        <taxon>Bacteroides</taxon>
    </lineage>
</organism>
<evidence type="ECO:0000313" key="3">
    <source>
        <dbReference type="EMBL" id="VFB13160.1"/>
    </source>
</evidence>
<dbReference type="InterPro" id="IPR036881">
    <property type="entry name" value="Glyco_hydro_3_C_sf"/>
</dbReference>
<dbReference type="Gene3D" id="3.20.20.300">
    <property type="entry name" value="Glycoside hydrolase, family 3, N-terminal domain"/>
    <property type="match status" value="1"/>
</dbReference>
<dbReference type="InterPro" id="IPR002772">
    <property type="entry name" value="Glyco_hydro_3_C"/>
</dbReference>
<dbReference type="Gene3D" id="3.40.50.1700">
    <property type="entry name" value="Glycoside hydrolase family 3 C-terminal domain"/>
    <property type="match status" value="1"/>
</dbReference>
<dbReference type="GO" id="GO:0005975">
    <property type="term" value="P:carbohydrate metabolic process"/>
    <property type="evidence" value="ECO:0007669"/>
    <property type="project" value="InterPro"/>
</dbReference>
<keyword evidence="3" id="KW-0326">Glycosidase</keyword>
<dbReference type="GO" id="GO:0008422">
    <property type="term" value="F:beta-glucosidase activity"/>
    <property type="evidence" value="ECO:0007669"/>
    <property type="project" value="UniProtKB-EC"/>
</dbReference>
<dbReference type="EC" id="3.2.1.21" evidence="3"/>
<dbReference type="Gene3D" id="1.20.120.670">
    <property type="entry name" value="N-acetyl-b-d-glucoasminidase"/>
    <property type="match status" value="1"/>
</dbReference>
<evidence type="ECO:0000259" key="2">
    <source>
        <dbReference type="SMART" id="SM01217"/>
    </source>
</evidence>
<dbReference type="Proteomes" id="UP000396835">
    <property type="component" value="Unassembled WGS sequence"/>
</dbReference>
<dbReference type="InterPro" id="IPR001764">
    <property type="entry name" value="Glyco_hydro_3_N"/>
</dbReference>
<dbReference type="FunFam" id="3.40.50.1700:FF:000009">
    <property type="entry name" value="Periplasmic beta-glucosidase"/>
    <property type="match status" value="1"/>
</dbReference>
<dbReference type="PANTHER" id="PTHR12872">
    <property type="entry name" value="ALPHA-N-ACETYLGLUCOSAMINIDASE"/>
    <property type="match status" value="1"/>
</dbReference>
<dbReference type="OrthoDB" id="179563at2"/>
<dbReference type="SUPFAM" id="SSF49464">
    <property type="entry name" value="Carboxypeptidase regulatory domain-like"/>
    <property type="match status" value="1"/>
</dbReference>
<evidence type="ECO:0000256" key="1">
    <source>
        <dbReference type="ARBA" id="ARBA00022801"/>
    </source>
</evidence>
<dbReference type="PRINTS" id="PR00133">
    <property type="entry name" value="GLHYDRLASE3"/>
</dbReference>
<dbReference type="InterPro" id="IPR029018">
    <property type="entry name" value="Hex-like_dom2"/>
</dbReference>
<dbReference type="Gene3D" id="2.60.40.1120">
    <property type="entry name" value="Carboxypeptidase-like, regulatory domain"/>
    <property type="match status" value="1"/>
</dbReference>
<dbReference type="Pfam" id="PF01915">
    <property type="entry name" value="Glyco_hydro_3_C"/>
    <property type="match status" value="1"/>
</dbReference>
<dbReference type="SMART" id="SM01217">
    <property type="entry name" value="Fn3_like"/>
    <property type="match status" value="1"/>
</dbReference>
<name>A0A449I125_9BACE</name>